<gene>
    <name evidence="1" type="ORF">SAMN05444169_1269</name>
</gene>
<evidence type="ECO:0000313" key="1">
    <source>
        <dbReference type="EMBL" id="SHG23022.1"/>
    </source>
</evidence>
<sequence>MPISFQDLLLSFEFVGNSVGQHQAILCRRTSKIYWHSDFSDLDEFNDELPDDIEDEANYVAIPDKRELGLGKPLVLDFARECLPDDFDDIRWMFSKRGAYKKFRALLIRRNVLDRWYDFESKATERALREWCELNSISVTD</sequence>
<evidence type="ECO:0000313" key="2">
    <source>
        <dbReference type="Proteomes" id="UP000190675"/>
    </source>
</evidence>
<dbReference type="AlphaFoldDB" id="A0A1M5I449"/>
<proteinExistence type="predicted"/>
<dbReference type="RefSeq" id="WP_079565222.1">
    <property type="nucleotide sequence ID" value="NZ_LT670818.1"/>
</dbReference>
<reference evidence="1 2" key="1">
    <citation type="submission" date="2016-11" db="EMBL/GenBank/DDBJ databases">
        <authorList>
            <person name="Jaros S."/>
            <person name="Januszkiewicz K."/>
            <person name="Wedrychowicz H."/>
        </authorList>
    </citation>
    <scope>NUCLEOTIDE SEQUENCE [LARGE SCALE GENOMIC DNA]</scope>
    <source>
        <strain evidence="1 2">GAS242</strain>
    </source>
</reference>
<dbReference type="OrthoDB" id="598113at2"/>
<protein>
    <submittedName>
        <fullName evidence="1">Uncharacterized protein</fullName>
    </submittedName>
</protein>
<name>A0A1M5I449_9BRAD</name>
<dbReference type="Proteomes" id="UP000190675">
    <property type="component" value="Chromosome I"/>
</dbReference>
<accession>A0A1M5I449</accession>
<dbReference type="EMBL" id="LT670818">
    <property type="protein sequence ID" value="SHG23022.1"/>
    <property type="molecule type" value="Genomic_DNA"/>
</dbReference>
<organism evidence="1 2">
    <name type="scientific">Bradyrhizobium erythrophlei</name>
    <dbReference type="NCBI Taxonomy" id="1437360"/>
    <lineage>
        <taxon>Bacteria</taxon>
        <taxon>Pseudomonadati</taxon>
        <taxon>Pseudomonadota</taxon>
        <taxon>Alphaproteobacteria</taxon>
        <taxon>Hyphomicrobiales</taxon>
        <taxon>Nitrobacteraceae</taxon>
        <taxon>Bradyrhizobium</taxon>
    </lineage>
</organism>